<keyword evidence="2" id="KW-0472">Membrane</keyword>
<keyword evidence="2" id="KW-0812">Transmembrane</keyword>
<accession>A0A4Y7TER7</accession>
<dbReference type="Pfam" id="PF16015">
    <property type="entry name" value="Promethin"/>
    <property type="match status" value="1"/>
</dbReference>
<gene>
    <name evidence="3" type="ORF">FA13DRAFT_1790398</name>
</gene>
<evidence type="ECO:0000313" key="4">
    <source>
        <dbReference type="Proteomes" id="UP000298030"/>
    </source>
</evidence>
<dbReference type="STRING" id="71717.A0A4Y7TER7"/>
<dbReference type="AlphaFoldDB" id="A0A4Y7TER7"/>
<proteinExistence type="predicted"/>
<keyword evidence="4" id="KW-1185">Reference proteome</keyword>
<comment type="caution">
    <text evidence="3">The sequence shown here is derived from an EMBL/GenBank/DDBJ whole genome shotgun (WGS) entry which is preliminary data.</text>
</comment>
<name>A0A4Y7TER7_COPMI</name>
<dbReference type="OrthoDB" id="3159957at2759"/>
<evidence type="ECO:0000313" key="3">
    <source>
        <dbReference type="EMBL" id="TEB32675.1"/>
    </source>
</evidence>
<feature type="compositionally biased region" description="Basic and acidic residues" evidence="1">
    <location>
        <begin position="201"/>
        <end position="211"/>
    </location>
</feature>
<evidence type="ECO:0000256" key="1">
    <source>
        <dbReference type="SAM" id="MobiDB-lite"/>
    </source>
</evidence>
<feature type="region of interest" description="Disordered" evidence="1">
    <location>
        <begin position="201"/>
        <end position="221"/>
    </location>
</feature>
<feature type="transmembrane region" description="Helical" evidence="2">
    <location>
        <begin position="86"/>
        <end position="105"/>
    </location>
</feature>
<feature type="transmembrane region" description="Helical" evidence="2">
    <location>
        <begin position="111"/>
        <end position="137"/>
    </location>
</feature>
<reference evidence="3 4" key="1">
    <citation type="journal article" date="2019" name="Nat. Ecol. Evol.">
        <title>Megaphylogeny resolves global patterns of mushroom evolution.</title>
        <authorList>
            <person name="Varga T."/>
            <person name="Krizsan K."/>
            <person name="Foldi C."/>
            <person name="Dima B."/>
            <person name="Sanchez-Garcia M."/>
            <person name="Sanchez-Ramirez S."/>
            <person name="Szollosi G.J."/>
            <person name="Szarkandi J.G."/>
            <person name="Papp V."/>
            <person name="Albert L."/>
            <person name="Andreopoulos W."/>
            <person name="Angelini C."/>
            <person name="Antonin V."/>
            <person name="Barry K.W."/>
            <person name="Bougher N.L."/>
            <person name="Buchanan P."/>
            <person name="Buyck B."/>
            <person name="Bense V."/>
            <person name="Catcheside P."/>
            <person name="Chovatia M."/>
            <person name="Cooper J."/>
            <person name="Damon W."/>
            <person name="Desjardin D."/>
            <person name="Finy P."/>
            <person name="Geml J."/>
            <person name="Haridas S."/>
            <person name="Hughes K."/>
            <person name="Justo A."/>
            <person name="Karasinski D."/>
            <person name="Kautmanova I."/>
            <person name="Kiss B."/>
            <person name="Kocsube S."/>
            <person name="Kotiranta H."/>
            <person name="LaButti K.M."/>
            <person name="Lechner B.E."/>
            <person name="Liimatainen K."/>
            <person name="Lipzen A."/>
            <person name="Lukacs Z."/>
            <person name="Mihaltcheva S."/>
            <person name="Morgado L.N."/>
            <person name="Niskanen T."/>
            <person name="Noordeloos M.E."/>
            <person name="Ohm R.A."/>
            <person name="Ortiz-Santana B."/>
            <person name="Ovrebo C."/>
            <person name="Racz N."/>
            <person name="Riley R."/>
            <person name="Savchenko A."/>
            <person name="Shiryaev A."/>
            <person name="Soop K."/>
            <person name="Spirin V."/>
            <person name="Szebenyi C."/>
            <person name="Tomsovsky M."/>
            <person name="Tulloss R.E."/>
            <person name="Uehling J."/>
            <person name="Grigoriev I.V."/>
            <person name="Vagvolgyi C."/>
            <person name="Papp T."/>
            <person name="Martin F.M."/>
            <person name="Miettinen O."/>
            <person name="Hibbett D.S."/>
            <person name="Nagy L.G."/>
        </authorList>
    </citation>
    <scope>NUCLEOTIDE SEQUENCE [LARGE SCALE GENOMIC DNA]</scope>
    <source>
        <strain evidence="3 4">FP101781</strain>
    </source>
</reference>
<sequence length="221" mass="23754">MGAESEGRSLYQRLEDLSTNFITSASSVDELSERFEYVLQSYILPAFAYAEASFERKPILTVFTLVFLTLSLVPFLTFATVCCAALSTYLVVGLLSVLIISAGTILTLSTILLSVLFGTGIAATFITTTIVSAYLVLRLTVHVRQDGFAGAAAWFYDIRNYVLGSLPPFSNVFQSSSGDGNPPPPTDVTLTWKAPAEVKEDEASNLDELRSEAPLAGEGAA</sequence>
<organism evidence="3 4">
    <name type="scientific">Coprinellus micaceus</name>
    <name type="common">Glistening ink-cap mushroom</name>
    <name type="synonym">Coprinus micaceus</name>
    <dbReference type="NCBI Taxonomy" id="71717"/>
    <lineage>
        <taxon>Eukaryota</taxon>
        <taxon>Fungi</taxon>
        <taxon>Dikarya</taxon>
        <taxon>Basidiomycota</taxon>
        <taxon>Agaricomycotina</taxon>
        <taxon>Agaricomycetes</taxon>
        <taxon>Agaricomycetidae</taxon>
        <taxon>Agaricales</taxon>
        <taxon>Agaricineae</taxon>
        <taxon>Psathyrellaceae</taxon>
        <taxon>Coprinellus</taxon>
    </lineage>
</organism>
<keyword evidence="2" id="KW-1133">Transmembrane helix</keyword>
<dbReference type="EMBL" id="QPFP01000014">
    <property type="protein sequence ID" value="TEB32675.1"/>
    <property type="molecule type" value="Genomic_DNA"/>
</dbReference>
<evidence type="ECO:0000256" key="2">
    <source>
        <dbReference type="SAM" id="Phobius"/>
    </source>
</evidence>
<protein>
    <submittedName>
        <fullName evidence="3">Uncharacterized protein</fullName>
    </submittedName>
</protein>
<dbReference type="Proteomes" id="UP000298030">
    <property type="component" value="Unassembled WGS sequence"/>
</dbReference>
<feature type="transmembrane region" description="Helical" evidence="2">
    <location>
        <begin position="59"/>
        <end position="79"/>
    </location>
</feature>